<reference evidence="4" key="2">
    <citation type="submission" date="2015-05" db="EMBL/GenBank/DDBJ databases">
        <title>Complete genome sequence of Corynebacterium testudinoris DSM 44614, recovered from necrotic lesions in the mouth of a tortoise.</title>
        <authorList>
            <person name="Ruckert C."/>
            <person name="Albersmeier A."/>
            <person name="Winkler A."/>
            <person name="Tauch A."/>
        </authorList>
    </citation>
    <scope>NUCLEOTIDE SEQUENCE [LARGE SCALE GENOMIC DNA]</scope>
    <source>
        <strain evidence="4">DSM 44614</strain>
    </source>
</reference>
<protein>
    <submittedName>
        <fullName evidence="3">Putative amidophosphoribosyltransferase</fullName>
    </submittedName>
</protein>
<dbReference type="Proteomes" id="UP000035540">
    <property type="component" value="Chromosome"/>
</dbReference>
<dbReference type="PANTHER" id="PTHR47505:SF1">
    <property type="entry name" value="DNA UTILIZATION PROTEIN YHGH"/>
    <property type="match status" value="1"/>
</dbReference>
<dbReference type="SUPFAM" id="SSF53271">
    <property type="entry name" value="PRTase-like"/>
    <property type="match status" value="1"/>
</dbReference>
<dbReference type="InterPro" id="IPR029057">
    <property type="entry name" value="PRTase-like"/>
</dbReference>
<comment type="similarity">
    <text evidence="1">Belongs to the ComF/GntX family.</text>
</comment>
<dbReference type="STRING" id="136857.CTEST_03155"/>
<evidence type="ECO:0000313" key="3">
    <source>
        <dbReference type="EMBL" id="AKK08086.1"/>
    </source>
</evidence>
<reference evidence="3 4" key="1">
    <citation type="journal article" date="2015" name="Genome Announc.">
        <title>Complete Genome Sequence of the Type Strain Corynebacterium testudinoris DSM 44614, Recovered from Necrotic Lesions in the Mouth of a Tortoise.</title>
        <authorList>
            <person name="Ruckert C."/>
            <person name="Kriete M."/>
            <person name="Jaenicke S."/>
            <person name="Winkler A."/>
            <person name="Tauch A."/>
        </authorList>
    </citation>
    <scope>NUCLEOTIDE SEQUENCE [LARGE SCALE GENOMIC DNA]</scope>
    <source>
        <strain evidence="3 4">DSM 44614</strain>
    </source>
</reference>
<dbReference type="PANTHER" id="PTHR47505">
    <property type="entry name" value="DNA UTILIZATION PROTEIN YHGH"/>
    <property type="match status" value="1"/>
</dbReference>
<name>A0A0G3H3V5_9CORY</name>
<keyword evidence="4" id="KW-1185">Reference proteome</keyword>
<dbReference type="Pfam" id="PF00156">
    <property type="entry name" value="Pribosyltran"/>
    <property type="match status" value="1"/>
</dbReference>
<dbReference type="Gene3D" id="3.40.50.2020">
    <property type="match status" value="1"/>
</dbReference>
<dbReference type="RefSeq" id="WP_047252502.1">
    <property type="nucleotide sequence ID" value="NZ_CP011545.1"/>
</dbReference>
<sequence>MELLLPQSCAGCRMPGHHLCPECQTRLRQVPQRIVTPVNPHVPLWSLGPYAGAHRGVILAMKERNNRAVRGILGPVLAAAIRHLQVRGELIEAPVLVPAPTRPRSARLRGGDHVAGVCRASGMPVVVALCHGAGVRDQVGLDAQQRRSNLAGSLVLRSIPTGPVLLVDDVVTTGSTLAASTEVLLAAGCQVVGGLVLSHA</sequence>
<proteinExistence type="inferred from homology"/>
<evidence type="ECO:0000256" key="1">
    <source>
        <dbReference type="ARBA" id="ARBA00008007"/>
    </source>
</evidence>
<dbReference type="InterPro" id="IPR051910">
    <property type="entry name" value="ComF/GntX_DNA_util-trans"/>
</dbReference>
<organism evidence="3 4">
    <name type="scientific">Corynebacterium testudinoris</name>
    <dbReference type="NCBI Taxonomy" id="136857"/>
    <lineage>
        <taxon>Bacteria</taxon>
        <taxon>Bacillati</taxon>
        <taxon>Actinomycetota</taxon>
        <taxon>Actinomycetes</taxon>
        <taxon>Mycobacteriales</taxon>
        <taxon>Corynebacteriaceae</taxon>
        <taxon>Corynebacterium</taxon>
    </lineage>
</organism>
<accession>A0A0G3H3V5</accession>
<feature type="domain" description="Phosphoribosyltransferase" evidence="2">
    <location>
        <begin position="153"/>
        <end position="196"/>
    </location>
</feature>
<evidence type="ECO:0000259" key="2">
    <source>
        <dbReference type="Pfam" id="PF00156"/>
    </source>
</evidence>
<dbReference type="InterPro" id="IPR000836">
    <property type="entry name" value="PRTase_dom"/>
</dbReference>
<dbReference type="AlphaFoldDB" id="A0A0G3H3V5"/>
<keyword evidence="3" id="KW-0328">Glycosyltransferase</keyword>
<dbReference type="CDD" id="cd06223">
    <property type="entry name" value="PRTases_typeI"/>
    <property type="match status" value="1"/>
</dbReference>
<evidence type="ECO:0000313" key="4">
    <source>
        <dbReference type="Proteomes" id="UP000035540"/>
    </source>
</evidence>
<dbReference type="EMBL" id="CP011545">
    <property type="protein sequence ID" value="AKK08086.1"/>
    <property type="molecule type" value="Genomic_DNA"/>
</dbReference>
<dbReference type="GO" id="GO:0016757">
    <property type="term" value="F:glycosyltransferase activity"/>
    <property type="evidence" value="ECO:0007669"/>
    <property type="project" value="UniProtKB-KW"/>
</dbReference>
<dbReference type="KEGG" id="cted:CTEST_03155"/>
<gene>
    <name evidence="3" type="ORF">CTEST_03155</name>
</gene>
<dbReference type="OrthoDB" id="5244859at2"/>
<dbReference type="PATRIC" id="fig|136857.5.peg.624"/>
<keyword evidence="3" id="KW-0808">Transferase</keyword>